<dbReference type="AlphaFoldDB" id="A0ABD0M1V9"/>
<keyword evidence="2" id="KW-1185">Reference proteome</keyword>
<organism evidence="1 2">
    <name type="scientific">Batillaria attramentaria</name>
    <dbReference type="NCBI Taxonomy" id="370345"/>
    <lineage>
        <taxon>Eukaryota</taxon>
        <taxon>Metazoa</taxon>
        <taxon>Spiralia</taxon>
        <taxon>Lophotrochozoa</taxon>
        <taxon>Mollusca</taxon>
        <taxon>Gastropoda</taxon>
        <taxon>Caenogastropoda</taxon>
        <taxon>Sorbeoconcha</taxon>
        <taxon>Cerithioidea</taxon>
        <taxon>Batillariidae</taxon>
        <taxon>Batillaria</taxon>
    </lineage>
</organism>
<evidence type="ECO:0000313" key="2">
    <source>
        <dbReference type="Proteomes" id="UP001519460"/>
    </source>
</evidence>
<reference evidence="1 2" key="1">
    <citation type="journal article" date="2023" name="Sci. Data">
        <title>Genome assembly of the Korean intertidal mud-creeper Batillaria attramentaria.</title>
        <authorList>
            <person name="Patra A.K."/>
            <person name="Ho P.T."/>
            <person name="Jun S."/>
            <person name="Lee S.J."/>
            <person name="Kim Y."/>
            <person name="Won Y.J."/>
        </authorList>
    </citation>
    <scope>NUCLEOTIDE SEQUENCE [LARGE SCALE GENOMIC DNA]</scope>
    <source>
        <strain evidence="1">Wonlab-2016</strain>
    </source>
</reference>
<comment type="caution">
    <text evidence="1">The sequence shown here is derived from an EMBL/GenBank/DDBJ whole genome shotgun (WGS) entry which is preliminary data.</text>
</comment>
<dbReference type="EMBL" id="JACVVK020000010">
    <property type="protein sequence ID" value="KAK7505530.1"/>
    <property type="molecule type" value="Genomic_DNA"/>
</dbReference>
<accession>A0ABD0M1V9</accession>
<proteinExistence type="predicted"/>
<protein>
    <submittedName>
        <fullName evidence="1">Uncharacterized protein</fullName>
    </submittedName>
</protein>
<sequence length="224" mass="24476">MSPNDLAKRNGCTFLSVSHIFETGGRPSDCEGLSVVEGWTFAEREFMSPKDLAKLNGCAFLAVSHIFAAGGRPREGLSVVEGWIFGECEVMSPNDLAKRNGSIAEDGVEAPSLVKYKQNQLQHQMQNKTVTAVSRSAVSVDHVLIPVAGGPSKHNRSRGARSFAVQLRVPAEGVLKWCTRSRCLGCGGNLLGEYPQAYSRSFPAKRLRHSVQGAVCMVYRPRYY</sequence>
<dbReference type="Proteomes" id="UP001519460">
    <property type="component" value="Unassembled WGS sequence"/>
</dbReference>
<name>A0ABD0M1V9_9CAEN</name>
<evidence type="ECO:0000313" key="1">
    <source>
        <dbReference type="EMBL" id="KAK7505530.1"/>
    </source>
</evidence>
<gene>
    <name evidence="1" type="ORF">BaRGS_00003275</name>
</gene>